<dbReference type="AlphaFoldDB" id="N9DU94"/>
<name>N9DU94_9GAMM</name>
<gene>
    <name evidence="1" type="ORF">F941_00131</name>
</gene>
<reference evidence="1 2" key="1">
    <citation type="submission" date="2013-02" db="EMBL/GenBank/DDBJ databases">
        <title>The Genome Sequence of Acinetobacter bouvetii CIP 107468.</title>
        <authorList>
            <consortium name="The Broad Institute Genome Sequencing Platform"/>
            <consortium name="The Broad Institute Genome Sequencing Center for Infectious Disease"/>
            <person name="Cerqueira G."/>
            <person name="Feldgarden M."/>
            <person name="Courvalin P."/>
            <person name="Perichon B."/>
            <person name="Grillot-Courvalin C."/>
            <person name="Clermont D."/>
            <person name="Rocha E."/>
            <person name="Yoon E.-J."/>
            <person name="Nemec A."/>
            <person name="Walker B."/>
            <person name="Young S.K."/>
            <person name="Zeng Q."/>
            <person name="Gargeya S."/>
            <person name="Fitzgerald M."/>
            <person name="Haas B."/>
            <person name="Abouelleil A."/>
            <person name="Alvarado L."/>
            <person name="Arachchi H.M."/>
            <person name="Berlin A.M."/>
            <person name="Chapman S.B."/>
            <person name="Dewar J."/>
            <person name="Goldberg J."/>
            <person name="Griggs A."/>
            <person name="Gujja S."/>
            <person name="Hansen M."/>
            <person name="Howarth C."/>
            <person name="Imamovic A."/>
            <person name="Larimer J."/>
            <person name="McCowan C."/>
            <person name="Murphy C."/>
            <person name="Neiman D."/>
            <person name="Pearson M."/>
            <person name="Priest M."/>
            <person name="Roberts A."/>
            <person name="Saif S."/>
            <person name="Shea T."/>
            <person name="Sisk P."/>
            <person name="Sykes S."/>
            <person name="Wortman J."/>
            <person name="Nusbaum C."/>
            <person name="Birren B."/>
        </authorList>
    </citation>
    <scope>NUCLEOTIDE SEQUENCE [LARGE SCALE GENOMIC DNA]</scope>
    <source>
        <strain evidence="1 2">CIP 107468</strain>
    </source>
</reference>
<accession>N9DU94</accession>
<proteinExistence type="predicted"/>
<dbReference type="Proteomes" id="UP000018460">
    <property type="component" value="Unassembled WGS sequence"/>
</dbReference>
<dbReference type="eggNOG" id="COG4253">
    <property type="taxonomic scope" value="Bacteria"/>
</dbReference>
<evidence type="ECO:0000313" key="2">
    <source>
        <dbReference type="Proteomes" id="UP000018460"/>
    </source>
</evidence>
<dbReference type="PATRIC" id="fig|1120925.3.peg.147"/>
<organism evidence="1 2">
    <name type="scientific">Acinetobacter bouvetii DSM 14964 = CIP 107468</name>
    <dbReference type="NCBI Taxonomy" id="1120925"/>
    <lineage>
        <taxon>Bacteria</taxon>
        <taxon>Pseudomonadati</taxon>
        <taxon>Pseudomonadota</taxon>
        <taxon>Gammaproteobacteria</taxon>
        <taxon>Moraxellales</taxon>
        <taxon>Moraxellaceae</taxon>
        <taxon>Acinetobacter</taxon>
    </lineage>
</organism>
<evidence type="ECO:0000313" key="1">
    <source>
        <dbReference type="EMBL" id="ENV84215.1"/>
    </source>
</evidence>
<dbReference type="EMBL" id="APQD01000002">
    <property type="protein sequence ID" value="ENV84215.1"/>
    <property type="molecule type" value="Genomic_DNA"/>
</dbReference>
<dbReference type="RefSeq" id="WP_005006703.1">
    <property type="nucleotide sequence ID" value="NZ_KB849725.1"/>
</dbReference>
<dbReference type="OrthoDB" id="6694039at2"/>
<protein>
    <submittedName>
        <fullName evidence="1">Uncharacterized protein</fullName>
    </submittedName>
</protein>
<sequence length="109" mass="12407">MGGKFEVKAGQHQFKSGEQVVSHIPILPVFQNGLFNLSVQLTDGENIPHKNKAYFAVTESGKMIEGITDDKGYTSPIYTEKEENISFHLIDKYTYEEEEPCQILRKIKN</sequence>
<comment type="caution">
    <text evidence="1">The sequence shown here is derived from an EMBL/GenBank/DDBJ whole genome shotgun (WGS) entry which is preliminary data.</text>
</comment>
<keyword evidence="2" id="KW-1185">Reference proteome</keyword>